<sequence length="359" mass="42236">MDHPSYEQVILDVNRCAGRLEHIRQCYLHRTDDDDEPPPEDLEDQRDLEGFNSSDDDDDDDNPHSIDDHDCDQDRENKTALISGECNVSNEEEEKCERIAKDLQYQRKLKKKLAKLIVNLLTKKPHLHYYQGFHDVCLTYMIIYGEQEAFKKLDEIVDSHFSIFMQPTMAETQEFLNLIPMILGLHDQRVGKFLEEAEVGTIFALSWVITWFSHVIPNERDVETIFAHLERTDDPHMILYLCAEIVLYKKDELLRLEPEMSTVHHFLCQVPRKEKLPIDELLQKAVTSFQRWPPEYVKQQLDQYRKDKLRVHNYNFVKSFAQNFLPLLASIVSSPRSRTAIVVFVIASTLALQFDRWTR</sequence>
<feature type="region of interest" description="Disordered" evidence="2">
    <location>
        <begin position="29"/>
        <end position="74"/>
    </location>
</feature>
<dbReference type="Pfam" id="PF00566">
    <property type="entry name" value="RabGAP-TBC"/>
    <property type="match status" value="1"/>
</dbReference>
<dbReference type="Gene3D" id="1.10.8.1310">
    <property type="match status" value="1"/>
</dbReference>
<keyword evidence="1" id="KW-0343">GTPase activation</keyword>
<dbReference type="Gene3D" id="1.10.472.80">
    <property type="entry name" value="Ypt/Rab-GAP domain of gyp1p, domain 3"/>
    <property type="match status" value="1"/>
</dbReference>
<feature type="domain" description="Rab-GAP TBC" evidence="3">
    <location>
        <begin position="1"/>
        <end position="233"/>
    </location>
</feature>
<accession>A0A6G1S845</accession>
<reference evidence="4" key="1">
    <citation type="submission" date="2018-10" db="EMBL/GenBank/DDBJ databases">
        <title>Transcriptome assembly of Aceria tosichella (Wheat curl mite) Type 2.</title>
        <authorList>
            <person name="Scully E.D."/>
            <person name="Geib S.M."/>
            <person name="Palmer N.A."/>
            <person name="Gupta A.K."/>
            <person name="Sarath G."/>
            <person name="Tatineni S."/>
        </authorList>
    </citation>
    <scope>NUCLEOTIDE SEQUENCE</scope>
    <source>
        <strain evidence="4">LincolnNE</strain>
    </source>
</reference>
<protein>
    <submittedName>
        <fullName evidence="4">TBC1 domain family member 20</fullName>
    </submittedName>
</protein>
<dbReference type="EMBL" id="GGYP01001787">
    <property type="protein sequence ID" value="MDE46558.1"/>
    <property type="molecule type" value="Transcribed_RNA"/>
</dbReference>
<name>A0A6G1S845_9ACAR</name>
<dbReference type="SUPFAM" id="SSF47923">
    <property type="entry name" value="Ypt/Rab-GAP domain of gyp1p"/>
    <property type="match status" value="2"/>
</dbReference>
<dbReference type="InterPro" id="IPR045913">
    <property type="entry name" value="TBC20/Gyp8-like"/>
</dbReference>
<evidence type="ECO:0000256" key="2">
    <source>
        <dbReference type="SAM" id="MobiDB-lite"/>
    </source>
</evidence>
<evidence type="ECO:0000256" key="1">
    <source>
        <dbReference type="ARBA" id="ARBA00022468"/>
    </source>
</evidence>
<organism evidence="4">
    <name type="scientific">Aceria tosichella</name>
    <name type="common">wheat curl mite</name>
    <dbReference type="NCBI Taxonomy" id="561515"/>
    <lineage>
        <taxon>Eukaryota</taxon>
        <taxon>Metazoa</taxon>
        <taxon>Ecdysozoa</taxon>
        <taxon>Arthropoda</taxon>
        <taxon>Chelicerata</taxon>
        <taxon>Arachnida</taxon>
        <taxon>Acari</taxon>
        <taxon>Acariformes</taxon>
        <taxon>Trombidiformes</taxon>
        <taxon>Prostigmata</taxon>
        <taxon>Eupodina</taxon>
        <taxon>Eriophyoidea</taxon>
        <taxon>Eriophyidae</taxon>
        <taxon>Eriophyinae</taxon>
        <taxon>Aceriini</taxon>
        <taxon>Aceria</taxon>
    </lineage>
</organism>
<dbReference type="PANTHER" id="PTHR20913">
    <property type="entry name" value="TBC1 DOMAIN FAMILY MEMBER 20/GTPASE"/>
    <property type="match status" value="1"/>
</dbReference>
<dbReference type="GO" id="GO:0006888">
    <property type="term" value="P:endoplasmic reticulum to Golgi vesicle-mediated transport"/>
    <property type="evidence" value="ECO:0007669"/>
    <property type="project" value="TreeGrafter"/>
</dbReference>
<dbReference type="PROSITE" id="PS50086">
    <property type="entry name" value="TBC_RABGAP"/>
    <property type="match status" value="1"/>
</dbReference>
<dbReference type="PANTHER" id="PTHR20913:SF7">
    <property type="entry name" value="RE60063P"/>
    <property type="match status" value="1"/>
</dbReference>
<dbReference type="GO" id="GO:0005096">
    <property type="term" value="F:GTPase activator activity"/>
    <property type="evidence" value="ECO:0007669"/>
    <property type="project" value="UniProtKB-KW"/>
</dbReference>
<gene>
    <name evidence="4" type="primary">Tbc1d20</name>
    <name evidence="4" type="ORF">g.13950</name>
</gene>
<dbReference type="InterPro" id="IPR035969">
    <property type="entry name" value="Rab-GAP_TBC_sf"/>
</dbReference>
<dbReference type="AlphaFoldDB" id="A0A6G1S845"/>
<feature type="compositionally biased region" description="Acidic residues" evidence="2">
    <location>
        <begin position="33"/>
        <end position="46"/>
    </location>
</feature>
<proteinExistence type="predicted"/>
<dbReference type="GO" id="GO:0005789">
    <property type="term" value="C:endoplasmic reticulum membrane"/>
    <property type="evidence" value="ECO:0007669"/>
    <property type="project" value="TreeGrafter"/>
</dbReference>
<dbReference type="InterPro" id="IPR000195">
    <property type="entry name" value="Rab-GAP-TBC_dom"/>
</dbReference>
<evidence type="ECO:0000259" key="3">
    <source>
        <dbReference type="PROSITE" id="PS50086"/>
    </source>
</evidence>
<evidence type="ECO:0000313" key="4">
    <source>
        <dbReference type="EMBL" id="MDE46558.1"/>
    </source>
</evidence>
<feature type="compositionally biased region" description="Basic and acidic residues" evidence="2">
    <location>
        <begin position="62"/>
        <end position="74"/>
    </location>
</feature>